<proteinExistence type="predicted"/>
<organism evidence="1">
    <name type="scientific">marine sediment metagenome</name>
    <dbReference type="NCBI Taxonomy" id="412755"/>
    <lineage>
        <taxon>unclassified sequences</taxon>
        <taxon>metagenomes</taxon>
        <taxon>ecological metagenomes</taxon>
    </lineage>
</organism>
<gene>
    <name evidence="1" type="ORF">S03H2_27071</name>
</gene>
<protein>
    <recommendedName>
        <fullName evidence="2">Esterase</fullName>
    </recommendedName>
</protein>
<reference evidence="1" key="1">
    <citation type="journal article" date="2014" name="Front. Microbiol.">
        <title>High frequency of phylogenetically diverse reductive dehalogenase-homologous genes in deep subseafloor sedimentary metagenomes.</title>
        <authorList>
            <person name="Kawai M."/>
            <person name="Futagami T."/>
            <person name="Toyoda A."/>
            <person name="Takaki Y."/>
            <person name="Nishi S."/>
            <person name="Hori S."/>
            <person name="Arai W."/>
            <person name="Tsubouchi T."/>
            <person name="Morono Y."/>
            <person name="Uchiyama I."/>
            <person name="Ito T."/>
            <person name="Fujiyama A."/>
            <person name="Inagaki F."/>
            <person name="Takami H."/>
        </authorList>
    </citation>
    <scope>NUCLEOTIDE SEQUENCE</scope>
    <source>
        <strain evidence="1">Expedition CK06-06</strain>
    </source>
</reference>
<sequence>RTLAGQSFGGLFGLWVLFTEPALFRNYVLTSASLWYNRRAMFPLEAKFAEQHKDLNAN</sequence>
<dbReference type="AlphaFoldDB" id="X1GKK9"/>
<evidence type="ECO:0000313" key="1">
    <source>
        <dbReference type="EMBL" id="GAH57722.1"/>
    </source>
</evidence>
<name>X1GKK9_9ZZZZ</name>
<dbReference type="EMBL" id="BARU01016030">
    <property type="protein sequence ID" value="GAH57722.1"/>
    <property type="molecule type" value="Genomic_DNA"/>
</dbReference>
<dbReference type="InterPro" id="IPR029058">
    <property type="entry name" value="AB_hydrolase_fold"/>
</dbReference>
<evidence type="ECO:0008006" key="2">
    <source>
        <dbReference type="Google" id="ProtNLM"/>
    </source>
</evidence>
<dbReference type="Gene3D" id="3.40.50.1820">
    <property type="entry name" value="alpha/beta hydrolase"/>
    <property type="match status" value="1"/>
</dbReference>
<accession>X1GKK9</accession>
<feature type="non-terminal residue" evidence="1">
    <location>
        <position position="1"/>
    </location>
</feature>
<dbReference type="SUPFAM" id="SSF53474">
    <property type="entry name" value="alpha/beta-Hydrolases"/>
    <property type="match status" value="1"/>
</dbReference>
<feature type="non-terminal residue" evidence="1">
    <location>
        <position position="58"/>
    </location>
</feature>
<comment type="caution">
    <text evidence="1">The sequence shown here is derived from an EMBL/GenBank/DDBJ whole genome shotgun (WGS) entry which is preliminary data.</text>
</comment>